<dbReference type="PROSITE" id="PS50937">
    <property type="entry name" value="HTH_MERR_2"/>
    <property type="match status" value="1"/>
</dbReference>
<gene>
    <name evidence="8" type="ORF">HNQ70_002502</name>
</gene>
<organism evidence="8 9">
    <name type="scientific">Quisquiliibacterium transsilvanicum</name>
    <dbReference type="NCBI Taxonomy" id="1549638"/>
    <lineage>
        <taxon>Bacteria</taxon>
        <taxon>Pseudomonadati</taxon>
        <taxon>Pseudomonadota</taxon>
        <taxon>Betaproteobacteria</taxon>
        <taxon>Burkholderiales</taxon>
        <taxon>Burkholderiaceae</taxon>
        <taxon>Quisquiliibacterium</taxon>
    </lineage>
</organism>
<dbReference type="InterPro" id="IPR047057">
    <property type="entry name" value="MerR_fam"/>
</dbReference>
<dbReference type="PANTHER" id="PTHR30204:SF69">
    <property type="entry name" value="MERR-FAMILY TRANSCRIPTIONAL REGULATOR"/>
    <property type="match status" value="1"/>
</dbReference>
<keyword evidence="3 8" id="KW-0238">DNA-binding</keyword>
<sequence length="351" mass="38138">MRRLSWSKAEQDGHIDSNRKNVQGLSMTKLPISAVERDTGLSKDLLRAWERRYGFPSPERDEAGERLYPLDQVERLRTIRRLVDSGHRPGKVVGLPPDELRRLCDASGGQGQAGAPPPRRARGSAGRGEPSSRLDASAEPGERADRDFAPLLELVRSLRSDELRNALAQAVWRMGLEAFVTRLCAPLTRSVGEAWARGEIEVYEEHLYTEAIQSVLRGAITGLSVPAGRPSALLATFPLELHGLGLLMVEALLALEGCRCISLGTQVPVVDIARAAKTQPVDIVALSFSPCLPAGQVSGGLAELREMLPRSVEIWAGGSSPALLRRAPEGIVVIDALTDLRGRLQAWHAAR</sequence>
<feature type="compositionally biased region" description="Basic and acidic residues" evidence="5">
    <location>
        <begin position="9"/>
        <end position="19"/>
    </location>
</feature>
<dbReference type="InterPro" id="IPR003759">
    <property type="entry name" value="Cbl-bd_cap"/>
</dbReference>
<evidence type="ECO:0000313" key="8">
    <source>
        <dbReference type="EMBL" id="MBB5272479.1"/>
    </source>
</evidence>
<reference evidence="8 9" key="1">
    <citation type="submission" date="2020-08" db="EMBL/GenBank/DDBJ databases">
        <title>Genomic Encyclopedia of Type Strains, Phase IV (KMG-IV): sequencing the most valuable type-strain genomes for metagenomic binning, comparative biology and taxonomic classification.</title>
        <authorList>
            <person name="Goeker M."/>
        </authorList>
    </citation>
    <scope>NUCLEOTIDE SEQUENCE [LARGE SCALE GENOMIC DNA]</scope>
    <source>
        <strain evidence="8 9">DSM 29781</strain>
    </source>
</reference>
<dbReference type="GO" id="GO:0003677">
    <property type="term" value="F:DNA binding"/>
    <property type="evidence" value="ECO:0007669"/>
    <property type="project" value="UniProtKB-KW"/>
</dbReference>
<keyword evidence="2" id="KW-0805">Transcription regulation</keyword>
<dbReference type="CDD" id="cd01104">
    <property type="entry name" value="HTH_MlrA-CarA"/>
    <property type="match status" value="1"/>
</dbReference>
<keyword evidence="1" id="KW-0678">Repressor</keyword>
<dbReference type="Gene3D" id="1.10.1240.10">
    <property type="entry name" value="Methionine synthase domain"/>
    <property type="match status" value="1"/>
</dbReference>
<evidence type="ECO:0000256" key="1">
    <source>
        <dbReference type="ARBA" id="ARBA00022491"/>
    </source>
</evidence>
<dbReference type="GO" id="GO:0003700">
    <property type="term" value="F:DNA-binding transcription factor activity"/>
    <property type="evidence" value="ECO:0007669"/>
    <property type="project" value="InterPro"/>
</dbReference>
<keyword evidence="9" id="KW-1185">Reference proteome</keyword>
<evidence type="ECO:0000259" key="6">
    <source>
        <dbReference type="PROSITE" id="PS50937"/>
    </source>
</evidence>
<evidence type="ECO:0000256" key="2">
    <source>
        <dbReference type="ARBA" id="ARBA00023015"/>
    </source>
</evidence>
<protein>
    <submittedName>
        <fullName evidence="8">DNA-binding transcriptional MerR regulator</fullName>
    </submittedName>
</protein>
<dbReference type="PROSITE" id="PS51332">
    <property type="entry name" value="B12_BINDING"/>
    <property type="match status" value="1"/>
</dbReference>
<dbReference type="Pfam" id="PF13411">
    <property type="entry name" value="MerR_1"/>
    <property type="match status" value="1"/>
</dbReference>
<dbReference type="EMBL" id="JACHGB010000005">
    <property type="protein sequence ID" value="MBB5272479.1"/>
    <property type="molecule type" value="Genomic_DNA"/>
</dbReference>
<dbReference type="Pfam" id="PF02310">
    <property type="entry name" value="B12-binding"/>
    <property type="match status" value="1"/>
</dbReference>
<evidence type="ECO:0000256" key="5">
    <source>
        <dbReference type="SAM" id="MobiDB-lite"/>
    </source>
</evidence>
<comment type="caution">
    <text evidence="8">The sequence shown here is derived from an EMBL/GenBank/DDBJ whole genome shotgun (WGS) entry which is preliminary data.</text>
</comment>
<feature type="compositionally biased region" description="Low complexity" evidence="5">
    <location>
        <begin position="123"/>
        <end position="133"/>
    </location>
</feature>
<dbReference type="RefSeq" id="WP_246434952.1">
    <property type="nucleotide sequence ID" value="NZ_BAABEW010000022.1"/>
</dbReference>
<dbReference type="CDD" id="cd02065">
    <property type="entry name" value="B12-binding_like"/>
    <property type="match status" value="1"/>
</dbReference>
<dbReference type="Pfam" id="PF02607">
    <property type="entry name" value="B12-binding_2"/>
    <property type="match status" value="1"/>
</dbReference>
<dbReference type="AlphaFoldDB" id="A0A7W8HI39"/>
<dbReference type="SUPFAM" id="SSF46955">
    <property type="entry name" value="Putative DNA-binding domain"/>
    <property type="match status" value="1"/>
</dbReference>
<proteinExistence type="predicted"/>
<feature type="region of interest" description="Disordered" evidence="5">
    <location>
        <begin position="86"/>
        <end position="142"/>
    </location>
</feature>
<name>A0A7W8HI39_9BURK</name>
<dbReference type="Gene3D" id="1.10.1660.10">
    <property type="match status" value="1"/>
</dbReference>
<dbReference type="InterPro" id="IPR036724">
    <property type="entry name" value="Cobalamin-bd_sf"/>
</dbReference>
<evidence type="ECO:0000313" key="9">
    <source>
        <dbReference type="Proteomes" id="UP000532440"/>
    </source>
</evidence>
<dbReference type="GO" id="GO:0046872">
    <property type="term" value="F:metal ion binding"/>
    <property type="evidence" value="ECO:0007669"/>
    <property type="project" value="InterPro"/>
</dbReference>
<dbReference type="SMART" id="SM00422">
    <property type="entry name" value="HTH_MERR"/>
    <property type="match status" value="1"/>
</dbReference>
<feature type="domain" description="HTH merR-type" evidence="6">
    <location>
        <begin position="29"/>
        <end position="106"/>
    </location>
</feature>
<keyword evidence="4" id="KW-0804">Transcription</keyword>
<dbReference type="Gene3D" id="3.40.50.280">
    <property type="entry name" value="Cobalamin-binding domain"/>
    <property type="match status" value="1"/>
</dbReference>
<evidence type="ECO:0000256" key="4">
    <source>
        <dbReference type="ARBA" id="ARBA00023163"/>
    </source>
</evidence>
<dbReference type="InterPro" id="IPR000551">
    <property type="entry name" value="MerR-type_HTH_dom"/>
</dbReference>
<accession>A0A7W8HI39</accession>
<dbReference type="InterPro" id="IPR006158">
    <property type="entry name" value="Cobalamin-bd"/>
</dbReference>
<feature type="region of interest" description="Disordered" evidence="5">
    <location>
        <begin position="1"/>
        <end position="20"/>
    </location>
</feature>
<dbReference type="InterPro" id="IPR009061">
    <property type="entry name" value="DNA-bd_dom_put_sf"/>
</dbReference>
<evidence type="ECO:0000259" key="7">
    <source>
        <dbReference type="PROSITE" id="PS51332"/>
    </source>
</evidence>
<evidence type="ECO:0000256" key="3">
    <source>
        <dbReference type="ARBA" id="ARBA00023125"/>
    </source>
</evidence>
<dbReference type="Proteomes" id="UP000532440">
    <property type="component" value="Unassembled WGS sequence"/>
</dbReference>
<dbReference type="PANTHER" id="PTHR30204">
    <property type="entry name" value="REDOX-CYCLING DRUG-SENSING TRANSCRIPTIONAL ACTIVATOR SOXR"/>
    <property type="match status" value="1"/>
</dbReference>
<dbReference type="SUPFAM" id="SSF52242">
    <property type="entry name" value="Cobalamin (vitamin B12)-binding domain"/>
    <property type="match status" value="1"/>
</dbReference>
<feature type="domain" description="B12-binding" evidence="7">
    <location>
        <begin position="229"/>
        <end position="351"/>
    </location>
</feature>
<dbReference type="GO" id="GO:0031419">
    <property type="term" value="F:cobalamin binding"/>
    <property type="evidence" value="ECO:0007669"/>
    <property type="project" value="InterPro"/>
</dbReference>
<dbReference type="InterPro" id="IPR036594">
    <property type="entry name" value="Meth_synthase_dom"/>
</dbReference>